<proteinExistence type="inferred from homology"/>
<dbReference type="InterPro" id="IPR001867">
    <property type="entry name" value="OmpR/PhoB-type_DNA-bd"/>
</dbReference>
<reference evidence="7 8" key="1">
    <citation type="journal article" date="2015" name="Genome Announc.">
        <title>Draft Genome Sequences of Marine Isolates of Thalassomonas viridans and Thalassomonas actiniarum.</title>
        <authorList>
            <person name="Olonade I."/>
            <person name="van Zyl L.J."/>
            <person name="Trindade M."/>
        </authorList>
    </citation>
    <scope>NUCLEOTIDE SEQUENCE [LARGE SCALE GENOMIC DNA]</scope>
    <source>
        <strain evidence="7 8">A5K-106</strain>
    </source>
</reference>
<keyword evidence="8" id="KW-1185">Reference proteome</keyword>
<dbReference type="CDD" id="cd00383">
    <property type="entry name" value="trans_reg_C"/>
    <property type="match status" value="1"/>
</dbReference>
<feature type="DNA-binding region" description="OmpR/PhoB-type" evidence="3">
    <location>
        <begin position="4"/>
        <end position="101"/>
    </location>
</feature>
<name>A0AAE9YMA2_9GAMM</name>
<dbReference type="Pfam" id="PF07676">
    <property type="entry name" value="PD40"/>
    <property type="match status" value="1"/>
</dbReference>
<dbReference type="EMBL" id="CP059735">
    <property type="protein sequence ID" value="WDD97740.1"/>
    <property type="molecule type" value="Genomic_DNA"/>
</dbReference>
<evidence type="ECO:0000313" key="8">
    <source>
        <dbReference type="Proteomes" id="UP000032568"/>
    </source>
</evidence>
<keyword evidence="2 3" id="KW-0238">DNA-binding</keyword>
<gene>
    <name evidence="7" type="ORF">SG35_020915</name>
</gene>
<dbReference type="InterPro" id="IPR036388">
    <property type="entry name" value="WH-like_DNA-bd_sf"/>
</dbReference>
<evidence type="ECO:0000259" key="6">
    <source>
        <dbReference type="PROSITE" id="PS51755"/>
    </source>
</evidence>
<evidence type="ECO:0000256" key="3">
    <source>
        <dbReference type="PROSITE-ProRule" id="PRU01091"/>
    </source>
</evidence>
<dbReference type="InterPro" id="IPR011042">
    <property type="entry name" value="6-blade_b-propeller_TolB-like"/>
</dbReference>
<evidence type="ECO:0000256" key="1">
    <source>
        <dbReference type="ARBA" id="ARBA00009820"/>
    </source>
</evidence>
<keyword evidence="5" id="KW-0812">Transmembrane</keyword>
<dbReference type="InterPro" id="IPR011659">
    <property type="entry name" value="WD40"/>
</dbReference>
<dbReference type="InterPro" id="IPR016032">
    <property type="entry name" value="Sig_transdc_resp-reg_C-effctor"/>
</dbReference>
<dbReference type="Pfam" id="PF00486">
    <property type="entry name" value="Trans_reg_C"/>
    <property type="match status" value="1"/>
</dbReference>
<feature type="compositionally biased region" description="Basic and acidic residues" evidence="4">
    <location>
        <begin position="125"/>
        <end position="135"/>
    </location>
</feature>
<sequence length="782" mass="89250">MENTKLIKLNQWILDPVENHLIKEDNTRIPLEAKYVLLLEFLAENQNTVISREQLMQTVWNNRYVEYRTINAAISRLRKTLGGERDDFIKTHLKRGYSLACQVEYLDKTDVTTADITQTANSKEQPSKVKQEKQPDSPSTKPSDEKAAETFKKEINAFSIENNEVKTKTAEGLNDTLSHLTNDIAPQITTATTTKNYVPIKPLYKFYFLITALAITIILWQVIQPHVLSQQVLTKDDISIEPLTYSKGWEVSPTLSPDKSLLAYIHQSDNASNYNVIIQNLENKETITLEAENKTFAPYWSPQDNQLFYMSLENNQCNIKKRKIELTLALSPAELITQCGPLFDPMLLQKIAVSSDLNWLYYSSQKTELSPSVLYRYHLKNHYTEALTAPQGKYTGDSGLVLSPDNTQLAFKRYYDDHSESVMLLDLNNGDTSSLIKSPSLENSITWSLSGSHVLYLNDVEKTLKAIDINTGNIKPLYQYSTFADHPLMLSEKEILLSFEYRHTVDVERINLNNKKLTPEKLITSDFNTHSAAIYNLDTKERIAFVSNRTGKNQIWLKEGSNLQQLTFFEGVTRIYEPSFSANGENILFTMNDKLYALNITSKLVTTITLPVEVAKNFTWKCHSNNQILITALKNGIWHLYQVNINTQEAKLLTTGISSIQGQCNNAQQQSHYYGTTPAIKGIFRLTENWKINTTYHYFPESVLDYNQEWGVTSSAIYHINLDGQLFQANFATGEIQELDIPGINAWFMTIHEDNLLLNNMELADTYIGKLTIPDLADRLKN</sequence>
<dbReference type="PANTHER" id="PTHR36842:SF1">
    <property type="entry name" value="PROTEIN TOLB"/>
    <property type="match status" value="1"/>
</dbReference>
<comment type="similarity">
    <text evidence="1">Belongs to the TolB family.</text>
</comment>
<dbReference type="Gene3D" id="2.120.10.30">
    <property type="entry name" value="TolB, C-terminal domain"/>
    <property type="match status" value="3"/>
</dbReference>
<keyword evidence="5" id="KW-1133">Transmembrane helix</keyword>
<feature type="transmembrane region" description="Helical" evidence="5">
    <location>
        <begin position="204"/>
        <end position="223"/>
    </location>
</feature>
<dbReference type="PROSITE" id="PS51755">
    <property type="entry name" value="OMPR_PHOB"/>
    <property type="match status" value="1"/>
</dbReference>
<dbReference type="AlphaFoldDB" id="A0AAE9YMA2"/>
<dbReference type="SUPFAM" id="SSF46894">
    <property type="entry name" value="C-terminal effector domain of the bipartite response regulators"/>
    <property type="match status" value="1"/>
</dbReference>
<dbReference type="PANTHER" id="PTHR36842">
    <property type="entry name" value="PROTEIN TOLB HOMOLOG"/>
    <property type="match status" value="1"/>
</dbReference>
<evidence type="ECO:0000256" key="2">
    <source>
        <dbReference type="ARBA" id="ARBA00023125"/>
    </source>
</evidence>
<dbReference type="KEGG" id="tact:SG35_020915"/>
<dbReference type="GO" id="GO:0003677">
    <property type="term" value="F:DNA binding"/>
    <property type="evidence" value="ECO:0007669"/>
    <property type="project" value="UniProtKB-UniRule"/>
</dbReference>
<dbReference type="GO" id="GO:0000160">
    <property type="term" value="P:phosphorelay signal transduction system"/>
    <property type="evidence" value="ECO:0007669"/>
    <property type="project" value="InterPro"/>
</dbReference>
<dbReference type="Proteomes" id="UP000032568">
    <property type="component" value="Chromosome"/>
</dbReference>
<evidence type="ECO:0000256" key="5">
    <source>
        <dbReference type="SAM" id="Phobius"/>
    </source>
</evidence>
<reference evidence="7 8" key="2">
    <citation type="journal article" date="2022" name="Mar. Drugs">
        <title>Bioassay-Guided Fractionation Leads to the Detection of Cholic Acid Generated by the Rare Thalassomonas sp.</title>
        <authorList>
            <person name="Pheiffer F."/>
            <person name="Schneider Y.K."/>
            <person name="Hansen E.H."/>
            <person name="Andersen J.H."/>
            <person name="Isaksson J."/>
            <person name="Busche T."/>
            <person name="R C."/>
            <person name="Kalinowski J."/>
            <person name="Zyl L.V."/>
            <person name="Trindade M."/>
        </authorList>
    </citation>
    <scope>NUCLEOTIDE SEQUENCE [LARGE SCALE GENOMIC DNA]</scope>
    <source>
        <strain evidence="7 8">A5K-106</strain>
    </source>
</reference>
<organism evidence="7 8">
    <name type="scientific">Thalassomonas actiniarum</name>
    <dbReference type="NCBI Taxonomy" id="485447"/>
    <lineage>
        <taxon>Bacteria</taxon>
        <taxon>Pseudomonadati</taxon>
        <taxon>Pseudomonadota</taxon>
        <taxon>Gammaproteobacteria</taxon>
        <taxon>Alteromonadales</taxon>
        <taxon>Colwelliaceae</taxon>
        <taxon>Thalassomonas</taxon>
    </lineage>
</organism>
<feature type="region of interest" description="Disordered" evidence="4">
    <location>
        <begin position="118"/>
        <end position="148"/>
    </location>
</feature>
<dbReference type="SUPFAM" id="SSF69304">
    <property type="entry name" value="Tricorn protease N-terminal domain"/>
    <property type="match status" value="1"/>
</dbReference>
<dbReference type="SUPFAM" id="SSF82171">
    <property type="entry name" value="DPP6 N-terminal domain-like"/>
    <property type="match status" value="1"/>
</dbReference>
<feature type="domain" description="OmpR/PhoB-type" evidence="6">
    <location>
        <begin position="4"/>
        <end position="101"/>
    </location>
</feature>
<accession>A0AAE9YMA2</accession>
<protein>
    <submittedName>
        <fullName evidence="7">Winged helix-turn-helix domain-containing protein</fullName>
    </submittedName>
</protein>
<dbReference type="GO" id="GO:0006355">
    <property type="term" value="P:regulation of DNA-templated transcription"/>
    <property type="evidence" value="ECO:0007669"/>
    <property type="project" value="InterPro"/>
</dbReference>
<keyword evidence="5" id="KW-0472">Membrane</keyword>
<evidence type="ECO:0000313" key="7">
    <source>
        <dbReference type="EMBL" id="WDD97740.1"/>
    </source>
</evidence>
<dbReference type="Gene3D" id="1.10.10.10">
    <property type="entry name" value="Winged helix-like DNA-binding domain superfamily/Winged helix DNA-binding domain"/>
    <property type="match status" value="1"/>
</dbReference>
<dbReference type="SMART" id="SM00862">
    <property type="entry name" value="Trans_reg_C"/>
    <property type="match status" value="1"/>
</dbReference>
<evidence type="ECO:0000256" key="4">
    <source>
        <dbReference type="SAM" id="MobiDB-lite"/>
    </source>
</evidence>